<organism evidence="11">
    <name type="scientific">marine metagenome</name>
    <dbReference type="NCBI Taxonomy" id="408172"/>
    <lineage>
        <taxon>unclassified sequences</taxon>
        <taxon>metagenomes</taxon>
        <taxon>ecological metagenomes</taxon>
    </lineage>
</organism>
<name>A0A381WH11_9ZZZZ</name>
<dbReference type="GO" id="GO:0005509">
    <property type="term" value="F:calcium ion binding"/>
    <property type="evidence" value="ECO:0007669"/>
    <property type="project" value="InterPro"/>
</dbReference>
<evidence type="ECO:0000313" key="11">
    <source>
        <dbReference type="EMBL" id="SVA51806.1"/>
    </source>
</evidence>
<evidence type="ECO:0000256" key="8">
    <source>
        <dbReference type="ARBA" id="ARBA00023026"/>
    </source>
</evidence>
<evidence type="ECO:0000256" key="6">
    <source>
        <dbReference type="ARBA" id="ARBA00022737"/>
    </source>
</evidence>
<dbReference type="PRINTS" id="PR01488">
    <property type="entry name" value="RTXTOXINA"/>
</dbReference>
<dbReference type="Gene3D" id="2.150.10.10">
    <property type="entry name" value="Serralysin-like metalloprotease, C-terminal"/>
    <property type="match status" value="4"/>
</dbReference>
<dbReference type="PROSITE" id="PS00330">
    <property type="entry name" value="HEMOLYSIN_CALCIUM"/>
    <property type="match status" value="2"/>
</dbReference>
<keyword evidence="8" id="KW-0843">Virulence</keyword>
<evidence type="ECO:0000256" key="5">
    <source>
        <dbReference type="ARBA" id="ARBA00022729"/>
    </source>
</evidence>
<evidence type="ECO:0000259" key="10">
    <source>
        <dbReference type="SMART" id="SM00237"/>
    </source>
</evidence>
<accession>A0A381WH11</accession>
<keyword evidence="6" id="KW-0677">Repeat</keyword>
<dbReference type="SUPFAM" id="SSF51120">
    <property type="entry name" value="beta-Roll"/>
    <property type="match status" value="2"/>
</dbReference>
<dbReference type="SUPFAM" id="SSF141072">
    <property type="entry name" value="CalX-like"/>
    <property type="match status" value="1"/>
</dbReference>
<evidence type="ECO:0000256" key="4">
    <source>
        <dbReference type="ARBA" id="ARBA00022656"/>
    </source>
</evidence>
<keyword evidence="5" id="KW-0732">Signal</keyword>
<keyword evidence="7" id="KW-0106">Calcium</keyword>
<evidence type="ECO:0000256" key="2">
    <source>
        <dbReference type="ARBA" id="ARBA00004613"/>
    </source>
</evidence>
<feature type="non-terminal residue" evidence="11">
    <location>
        <position position="1"/>
    </location>
</feature>
<dbReference type="InterPro" id="IPR001343">
    <property type="entry name" value="Hemolysn_Ca-bd"/>
</dbReference>
<dbReference type="GO" id="GO:0016020">
    <property type="term" value="C:membrane"/>
    <property type="evidence" value="ECO:0007669"/>
    <property type="project" value="UniProtKB-SubCell"/>
</dbReference>
<keyword evidence="9" id="KW-0472">Membrane</keyword>
<dbReference type="AlphaFoldDB" id="A0A381WH11"/>
<sequence>LSSAPSASLFGYDPISLMSGSDASLATKAQPIYNANQLLMTLGHLTSALGEYMGPNALASVQSAIQTVLDNASKSGTASLSWGDTTTLKSEAHEAFMNALAEHLVQHKPSINGFRMDPGSITLTDYLGSDTNASNVHQLYTTTSGTTLMANLIGGTLDQTNLSNIVASDSSSGESPVLSFTLNSIPAAGESGTASITLKLFDGSDATQGSGERLLQTTISVNWASDGSTVSFTLPVQSITIDYFTTDGTLLQRTYANTDADVLQVTTSGTSAPTLDLKLASFFSGKGSGSGVDLTDYITAGNYFFDVGFTGLDFLDSNDTQFTNIQGAFTVAGSPGVAAYAEDVVVSEGAGTASVKVTLSKAATSDVTIDYQTANGTATSGDFTSTSGTLTITAGQTSGTFSIPITNDTEAEAQESLTVNLSNATNATLGKTAVTVTVVDNEAFLSNSTAVADVLGTTLELLQDYLTTTIKSFLNNNSLTIDGVSKTYATILSEYGSVTDLEAWIKTYTEAMTSGASTSLTSFITAIDTYVTAQSSGSPTATDLATALTKINTGIKAIDFSQVMGGVLIGSDGSFASGVTQSSFDTSLSGMVTTVINAAADTIGDVLGTDTATNFPSATIKILTSGDDTENGTAGSDLIATLAGADTVNALDGNDKVIGGSGVDTVDGGEGDDHLYGYLGNDVLTGAAGDDKLVGGLGDDTLSGGAGNDTLWGQTGNDTITTGAGSDTVDGGLGDDVINVTDKSGSFTDTIKGSAGTDTLNINYSGITGLTDFSFSSSGDEITLTDASGGSITFSNIETLTINDKTYSKDGDNFGNSYWSSSENLVKAYAAASWSMSGNPPRALDSDLGITFGMEGSTTNEVVTLIGSPYNDTANLNMLRTAGSGGYEGALNMTMGDGDDTLNSAKLNNKDSIDMGAGDDEVSLMLDGSNTISIAAADFTKLDGGSGSDTLKFEESGSNTSELTLTHGGAVNFENIIGTAGAETIKGDNNANVLTGNGGADTLYGYGGNDTLYANHETYGDLDNVSDNLYGGAGDDTLVGSTGDNILDGGTGADTIRGALGSDTFVIRSGDGSTTLANSNIVIDFLDGTDVIGLAGINYDDLTIAQGTGSNESHTLISISSTG</sequence>
<dbReference type="Pfam" id="PF03160">
    <property type="entry name" value="Calx-beta"/>
    <property type="match status" value="1"/>
</dbReference>
<dbReference type="InterPro" id="IPR018511">
    <property type="entry name" value="Hemolysin-typ_Ca-bd_CS"/>
</dbReference>
<dbReference type="GO" id="GO:0090729">
    <property type="term" value="F:toxin activity"/>
    <property type="evidence" value="ECO:0007669"/>
    <property type="project" value="UniProtKB-KW"/>
</dbReference>
<dbReference type="PANTHER" id="PTHR38340">
    <property type="entry name" value="S-LAYER PROTEIN"/>
    <property type="match status" value="1"/>
</dbReference>
<feature type="domain" description="Calx-beta" evidence="10">
    <location>
        <begin position="328"/>
        <end position="422"/>
    </location>
</feature>
<protein>
    <recommendedName>
        <fullName evidence="10">Calx-beta domain-containing protein</fullName>
    </recommendedName>
</protein>
<evidence type="ECO:0000256" key="7">
    <source>
        <dbReference type="ARBA" id="ARBA00022837"/>
    </source>
</evidence>
<dbReference type="InterPro" id="IPR038081">
    <property type="entry name" value="CalX-like_sf"/>
</dbReference>
<proteinExistence type="predicted"/>
<evidence type="ECO:0000256" key="3">
    <source>
        <dbReference type="ARBA" id="ARBA00022525"/>
    </source>
</evidence>
<evidence type="ECO:0000256" key="1">
    <source>
        <dbReference type="ARBA" id="ARBA00004370"/>
    </source>
</evidence>
<dbReference type="SMART" id="SM00237">
    <property type="entry name" value="Calx_beta"/>
    <property type="match status" value="1"/>
</dbReference>
<keyword evidence="3" id="KW-0964">Secreted</keyword>
<dbReference type="GO" id="GO:0005576">
    <property type="term" value="C:extracellular region"/>
    <property type="evidence" value="ECO:0007669"/>
    <property type="project" value="UniProtKB-SubCell"/>
</dbReference>
<dbReference type="PRINTS" id="PR00313">
    <property type="entry name" value="CABNDNGRPT"/>
</dbReference>
<dbReference type="PANTHER" id="PTHR38340:SF1">
    <property type="entry name" value="S-LAYER PROTEIN"/>
    <property type="match status" value="1"/>
</dbReference>
<dbReference type="InterPro" id="IPR011049">
    <property type="entry name" value="Serralysin-like_metalloprot_C"/>
</dbReference>
<feature type="non-terminal residue" evidence="11">
    <location>
        <position position="1123"/>
    </location>
</feature>
<keyword evidence="4" id="KW-0800">Toxin</keyword>
<dbReference type="EMBL" id="UINC01011790">
    <property type="protein sequence ID" value="SVA51806.1"/>
    <property type="molecule type" value="Genomic_DNA"/>
</dbReference>
<dbReference type="InterPro" id="IPR050557">
    <property type="entry name" value="RTX_toxin/Mannuronan_C5-epim"/>
</dbReference>
<dbReference type="InterPro" id="IPR003644">
    <property type="entry name" value="Calx_beta"/>
</dbReference>
<comment type="subcellular location">
    <subcellularLocation>
        <location evidence="1">Membrane</location>
    </subcellularLocation>
    <subcellularLocation>
        <location evidence="2">Secreted</location>
    </subcellularLocation>
</comment>
<reference evidence="11" key="1">
    <citation type="submission" date="2018-05" db="EMBL/GenBank/DDBJ databases">
        <authorList>
            <person name="Lanie J.A."/>
            <person name="Ng W.-L."/>
            <person name="Kazmierczak K.M."/>
            <person name="Andrzejewski T.M."/>
            <person name="Davidsen T.M."/>
            <person name="Wayne K.J."/>
            <person name="Tettelin H."/>
            <person name="Glass J.I."/>
            <person name="Rusch D."/>
            <person name="Podicherti R."/>
            <person name="Tsui H.-C.T."/>
            <person name="Winkler M.E."/>
        </authorList>
    </citation>
    <scope>NUCLEOTIDE SEQUENCE</scope>
</reference>
<dbReference type="Gene3D" id="2.60.40.2030">
    <property type="match status" value="1"/>
</dbReference>
<gene>
    <name evidence="11" type="ORF">METZ01_LOCUS104660</name>
</gene>
<dbReference type="InterPro" id="IPR003995">
    <property type="entry name" value="RTX_toxin_determinant-A"/>
</dbReference>
<evidence type="ECO:0000256" key="9">
    <source>
        <dbReference type="ARBA" id="ARBA00023136"/>
    </source>
</evidence>
<dbReference type="Pfam" id="PF00353">
    <property type="entry name" value="HemolysinCabind"/>
    <property type="match status" value="6"/>
</dbReference>
<dbReference type="GO" id="GO:0007154">
    <property type="term" value="P:cell communication"/>
    <property type="evidence" value="ECO:0007669"/>
    <property type="project" value="InterPro"/>
</dbReference>